<reference evidence="3 4" key="1">
    <citation type="submission" date="2020-10" db="EMBL/GenBank/DDBJ databases">
        <title>Pygocentrus nattereri (red-bellied piranha) genome, fPygNat1, primary haplotype.</title>
        <authorList>
            <person name="Myers G."/>
            <person name="Meyer A."/>
            <person name="Karagic N."/>
            <person name="Pippel M."/>
            <person name="Winkler S."/>
            <person name="Tracey A."/>
            <person name="Wood J."/>
            <person name="Formenti G."/>
            <person name="Howe K."/>
            <person name="Fedrigo O."/>
            <person name="Jarvis E.D."/>
        </authorList>
    </citation>
    <scope>NUCLEOTIDE SEQUENCE [LARGE SCALE GENOMIC DNA]</scope>
</reference>
<dbReference type="InterPro" id="IPR001304">
    <property type="entry name" value="C-type_lectin-like"/>
</dbReference>
<dbReference type="PROSITE" id="PS50041">
    <property type="entry name" value="C_TYPE_LECTIN_2"/>
    <property type="match status" value="1"/>
</dbReference>
<protein>
    <recommendedName>
        <fullName evidence="2">C-type lectin domain-containing protein</fullName>
    </recommendedName>
</protein>
<dbReference type="PROSITE" id="PS00615">
    <property type="entry name" value="C_TYPE_LECTIN_1"/>
    <property type="match status" value="1"/>
</dbReference>
<keyword evidence="1" id="KW-1015">Disulfide bond</keyword>
<dbReference type="Proteomes" id="UP001501920">
    <property type="component" value="Chromosome 22"/>
</dbReference>
<evidence type="ECO:0000259" key="2">
    <source>
        <dbReference type="PROSITE" id="PS50041"/>
    </source>
</evidence>
<dbReference type="PANTHER" id="PTHR45784">
    <property type="entry name" value="C-TYPE LECTIN DOMAIN FAMILY 20 MEMBER A-RELATED"/>
    <property type="match status" value="1"/>
</dbReference>
<sequence>NNCPSLSVERKYYLIQQKTAWLEARTYCRAKYTDLATVDGDEDMTKLQKEAEDHLFSSTAWIGLYNDINSWHWSYENMTLEGWTNWDKNQPDNHYGLEECGVMSLQGLWSDERCTGMKPFLCKVRDSSSSVAEQFVLVIL</sequence>
<accession>A0A3B4BTL4</accession>
<dbReference type="OMA" id="NDINSWH"/>
<dbReference type="SUPFAM" id="SSF56436">
    <property type="entry name" value="C-type lectin-like"/>
    <property type="match status" value="1"/>
</dbReference>
<dbReference type="InterPro" id="IPR018378">
    <property type="entry name" value="C-type_lectin_CS"/>
</dbReference>
<dbReference type="GeneTree" id="ENSGT00940000163911"/>
<dbReference type="Pfam" id="PF00059">
    <property type="entry name" value="Lectin_C"/>
    <property type="match status" value="1"/>
</dbReference>
<feature type="domain" description="C-type lectin" evidence="2">
    <location>
        <begin position="12"/>
        <end position="123"/>
    </location>
</feature>
<evidence type="ECO:0000256" key="1">
    <source>
        <dbReference type="ARBA" id="ARBA00023157"/>
    </source>
</evidence>
<dbReference type="Ensembl" id="ENSPNAT00000011394.2">
    <property type="protein sequence ID" value="ENSPNAP00000001886.2"/>
    <property type="gene ID" value="ENSPNAG00000008418.2"/>
</dbReference>
<reference evidence="3" key="2">
    <citation type="submission" date="2025-08" db="UniProtKB">
        <authorList>
            <consortium name="Ensembl"/>
        </authorList>
    </citation>
    <scope>IDENTIFICATION</scope>
</reference>
<name>A0A3B4BTL4_PYGNA</name>
<dbReference type="InterPro" id="IPR016187">
    <property type="entry name" value="CTDL_fold"/>
</dbReference>
<proteinExistence type="predicted"/>
<dbReference type="SMART" id="SM00034">
    <property type="entry name" value="CLECT"/>
    <property type="match status" value="1"/>
</dbReference>
<dbReference type="AlphaFoldDB" id="A0A3B4BTL4"/>
<keyword evidence="4" id="KW-1185">Reference proteome</keyword>
<reference evidence="3" key="3">
    <citation type="submission" date="2025-09" db="UniProtKB">
        <authorList>
            <consortium name="Ensembl"/>
        </authorList>
    </citation>
    <scope>IDENTIFICATION</scope>
</reference>
<dbReference type="Gene3D" id="3.10.100.10">
    <property type="entry name" value="Mannose-Binding Protein A, subunit A"/>
    <property type="match status" value="1"/>
</dbReference>
<evidence type="ECO:0000313" key="4">
    <source>
        <dbReference type="Proteomes" id="UP001501920"/>
    </source>
</evidence>
<dbReference type="PANTHER" id="PTHR45784:SF3">
    <property type="entry name" value="C-TYPE LECTIN DOMAIN FAMILY 4 MEMBER K-LIKE-RELATED"/>
    <property type="match status" value="1"/>
</dbReference>
<organism evidence="3 4">
    <name type="scientific">Pygocentrus nattereri</name>
    <name type="common">Red-bellied piranha</name>
    <dbReference type="NCBI Taxonomy" id="42514"/>
    <lineage>
        <taxon>Eukaryota</taxon>
        <taxon>Metazoa</taxon>
        <taxon>Chordata</taxon>
        <taxon>Craniata</taxon>
        <taxon>Vertebrata</taxon>
        <taxon>Euteleostomi</taxon>
        <taxon>Actinopterygii</taxon>
        <taxon>Neopterygii</taxon>
        <taxon>Teleostei</taxon>
        <taxon>Ostariophysi</taxon>
        <taxon>Characiformes</taxon>
        <taxon>Characoidei</taxon>
        <taxon>Pygocentrus</taxon>
    </lineage>
</organism>
<dbReference type="InterPro" id="IPR016186">
    <property type="entry name" value="C-type_lectin-like/link_sf"/>
</dbReference>
<evidence type="ECO:0000313" key="3">
    <source>
        <dbReference type="Ensembl" id="ENSPNAP00000001886.2"/>
    </source>
</evidence>